<dbReference type="Proteomes" id="UP000215335">
    <property type="component" value="Unassembled WGS sequence"/>
</dbReference>
<evidence type="ECO:0000256" key="6">
    <source>
        <dbReference type="ARBA" id="ARBA00022801"/>
    </source>
</evidence>
<keyword evidence="6 11" id="KW-0378">Hydrolase</keyword>
<dbReference type="InterPro" id="IPR015797">
    <property type="entry name" value="NUDIX_hydrolase-like_dom_sf"/>
</dbReference>
<gene>
    <name evidence="13" type="ORF">TSAR_016391</name>
</gene>
<dbReference type="PRINTS" id="PR01356">
    <property type="entry name" value="GFGPROTEIN"/>
</dbReference>
<dbReference type="PRINTS" id="PR00502">
    <property type="entry name" value="NUDIXFAMILY"/>
</dbReference>
<comment type="function">
    <text evidence="9">May contribute to the regulation of cell proliferation.</text>
</comment>
<evidence type="ECO:0000256" key="3">
    <source>
        <dbReference type="ARBA" id="ARBA00004496"/>
    </source>
</evidence>
<evidence type="ECO:0000256" key="7">
    <source>
        <dbReference type="ARBA" id="ARBA00023128"/>
    </source>
</evidence>
<dbReference type="GO" id="GO:0005634">
    <property type="term" value="C:nucleus"/>
    <property type="evidence" value="ECO:0007669"/>
    <property type="project" value="UniProtKB-SubCell"/>
</dbReference>
<dbReference type="InterPro" id="IPR000086">
    <property type="entry name" value="NUDIX_hydrolase_dom"/>
</dbReference>
<accession>A0A232FKA2</accession>
<evidence type="ECO:0000313" key="14">
    <source>
        <dbReference type="Proteomes" id="UP000215335"/>
    </source>
</evidence>
<evidence type="ECO:0000256" key="10">
    <source>
        <dbReference type="ARBA" id="ARBA00068898"/>
    </source>
</evidence>
<evidence type="ECO:0000313" key="13">
    <source>
        <dbReference type="EMBL" id="OXU31095.1"/>
    </source>
</evidence>
<keyword evidence="7" id="KW-0496">Mitochondrion</keyword>
<evidence type="ECO:0000256" key="9">
    <source>
        <dbReference type="ARBA" id="ARBA00057091"/>
    </source>
</evidence>
<dbReference type="Pfam" id="PF18290">
    <property type="entry name" value="Nudix_hydro"/>
    <property type="match status" value="1"/>
</dbReference>
<proteinExistence type="inferred from homology"/>
<dbReference type="InterPro" id="IPR020084">
    <property type="entry name" value="NUDIX_hydrolase_CS"/>
</dbReference>
<evidence type="ECO:0000256" key="11">
    <source>
        <dbReference type="RuleBase" id="RU003476"/>
    </source>
</evidence>
<dbReference type="InterPro" id="IPR020476">
    <property type="entry name" value="Nudix_hydrolase"/>
</dbReference>
<dbReference type="SUPFAM" id="SSF55811">
    <property type="entry name" value="Nudix"/>
    <property type="match status" value="1"/>
</dbReference>
<dbReference type="EMBL" id="NNAY01000089">
    <property type="protein sequence ID" value="OXU31095.1"/>
    <property type="molecule type" value="Genomic_DNA"/>
</dbReference>
<dbReference type="Gene3D" id="3.90.79.10">
    <property type="entry name" value="Nucleoside Triphosphate Pyrophosphohydrolase"/>
    <property type="match status" value="1"/>
</dbReference>
<dbReference type="GO" id="GO:0047631">
    <property type="term" value="F:ADP-ribose diphosphatase activity"/>
    <property type="evidence" value="ECO:0007669"/>
    <property type="project" value="TreeGrafter"/>
</dbReference>
<dbReference type="InterPro" id="IPR040618">
    <property type="entry name" value="Pre-Nudix"/>
</dbReference>
<dbReference type="OrthoDB" id="447842at2759"/>
<dbReference type="Gene3D" id="3.40.630.30">
    <property type="match status" value="1"/>
</dbReference>
<dbReference type="GO" id="GO:0051287">
    <property type="term" value="F:NAD binding"/>
    <property type="evidence" value="ECO:0007669"/>
    <property type="project" value="TreeGrafter"/>
</dbReference>
<evidence type="ECO:0000256" key="2">
    <source>
        <dbReference type="ARBA" id="ARBA00004173"/>
    </source>
</evidence>
<dbReference type="Pfam" id="PF00293">
    <property type="entry name" value="NUDIX"/>
    <property type="match status" value="1"/>
</dbReference>
<keyword evidence="14" id="KW-1185">Reference proteome</keyword>
<evidence type="ECO:0000259" key="12">
    <source>
        <dbReference type="PROSITE" id="PS51462"/>
    </source>
</evidence>
<dbReference type="FunFam" id="3.90.79.10:FF:000027">
    <property type="entry name" value="nucleoside diphosphate-linked moiety X motif 6"/>
    <property type="match status" value="1"/>
</dbReference>
<protein>
    <recommendedName>
        <fullName evidence="10">Nucleoside diphosphate-linked moiety X motif 6</fullName>
    </recommendedName>
</protein>
<comment type="caution">
    <text evidence="13">The sequence shown here is derived from an EMBL/GenBank/DDBJ whole genome shotgun (WGS) entry which is preliminary data.</text>
</comment>
<comment type="subcellular location">
    <subcellularLocation>
        <location evidence="3">Cytoplasm</location>
    </subcellularLocation>
    <subcellularLocation>
        <location evidence="2">Mitochondrion</location>
    </subcellularLocation>
    <subcellularLocation>
        <location evidence="1">Nucleus</location>
    </subcellularLocation>
</comment>
<dbReference type="PROSITE" id="PS00893">
    <property type="entry name" value="NUDIX_BOX"/>
    <property type="match status" value="1"/>
</dbReference>
<dbReference type="GO" id="GO:0005739">
    <property type="term" value="C:mitochondrion"/>
    <property type="evidence" value="ECO:0007669"/>
    <property type="project" value="UniProtKB-SubCell"/>
</dbReference>
<dbReference type="CDD" id="cd04670">
    <property type="entry name" value="NUDIX_ASFGF2_Nudt6"/>
    <property type="match status" value="1"/>
</dbReference>
<dbReference type="InterPro" id="IPR003293">
    <property type="entry name" value="Nudix_hydrolase6-like"/>
</dbReference>
<evidence type="ECO:0000256" key="5">
    <source>
        <dbReference type="ARBA" id="ARBA00022490"/>
    </source>
</evidence>
<name>A0A232FKA2_9HYME</name>
<sequence>MFTKALSRCLQGRGVRFVFSSGMAQHQENCFRGQVDRYNGITVDSKAEPCDVALFPERLEASLDQWAKDKRRTIWFRVDLDQSYWIPELTKRGFQFHHAKQEQATLYRWLPEVETCNVPPYAHTNLGVGAVVLNEETKEILVVKERHSIASAHWKLPGGYVEPGEDMTTAVEREVLEETGVIAKFKCMLAFRHAHRYAFGCSDIYTISCLIPQTFDIVKCDREISECKWMKLDEFMSHPHVHDNNRLLASKVKEYLEHGMGITVTQAIHPVNKKPISVYSVADTKES</sequence>
<organism evidence="13 14">
    <name type="scientific">Trichomalopsis sarcophagae</name>
    <dbReference type="NCBI Taxonomy" id="543379"/>
    <lineage>
        <taxon>Eukaryota</taxon>
        <taxon>Metazoa</taxon>
        <taxon>Ecdysozoa</taxon>
        <taxon>Arthropoda</taxon>
        <taxon>Hexapoda</taxon>
        <taxon>Insecta</taxon>
        <taxon>Pterygota</taxon>
        <taxon>Neoptera</taxon>
        <taxon>Endopterygota</taxon>
        <taxon>Hymenoptera</taxon>
        <taxon>Apocrita</taxon>
        <taxon>Proctotrupomorpha</taxon>
        <taxon>Chalcidoidea</taxon>
        <taxon>Pteromalidae</taxon>
        <taxon>Pteromalinae</taxon>
        <taxon>Trichomalopsis</taxon>
    </lineage>
</organism>
<dbReference type="PANTHER" id="PTHR13994:SF13">
    <property type="entry name" value="FI03680P"/>
    <property type="match status" value="1"/>
</dbReference>
<dbReference type="PROSITE" id="PS51462">
    <property type="entry name" value="NUDIX"/>
    <property type="match status" value="1"/>
</dbReference>
<keyword evidence="5" id="KW-0963">Cytoplasm</keyword>
<evidence type="ECO:0000256" key="1">
    <source>
        <dbReference type="ARBA" id="ARBA00004123"/>
    </source>
</evidence>
<keyword evidence="8" id="KW-0539">Nucleus</keyword>
<evidence type="ECO:0000256" key="8">
    <source>
        <dbReference type="ARBA" id="ARBA00023242"/>
    </source>
</evidence>
<comment type="similarity">
    <text evidence="4 11">Belongs to the Nudix hydrolase family.</text>
</comment>
<dbReference type="GO" id="GO:0035529">
    <property type="term" value="F:NADH pyrophosphatase activity"/>
    <property type="evidence" value="ECO:0007669"/>
    <property type="project" value="TreeGrafter"/>
</dbReference>
<feature type="domain" description="Nudix hydrolase" evidence="12">
    <location>
        <begin position="123"/>
        <end position="254"/>
    </location>
</feature>
<dbReference type="AlphaFoldDB" id="A0A232FKA2"/>
<dbReference type="PANTHER" id="PTHR13994">
    <property type="entry name" value="NUDIX HYDROLASE RELATED"/>
    <property type="match status" value="1"/>
</dbReference>
<evidence type="ECO:0000256" key="4">
    <source>
        <dbReference type="ARBA" id="ARBA00005582"/>
    </source>
</evidence>
<reference evidence="13 14" key="1">
    <citation type="journal article" date="2017" name="Curr. Biol.">
        <title>The Evolution of Venom by Co-option of Single-Copy Genes.</title>
        <authorList>
            <person name="Martinson E.O."/>
            <person name="Mrinalini"/>
            <person name="Kelkar Y.D."/>
            <person name="Chang C.H."/>
            <person name="Werren J.H."/>
        </authorList>
    </citation>
    <scope>NUCLEOTIDE SEQUENCE [LARGE SCALE GENOMIC DNA]</scope>
    <source>
        <strain evidence="13 14">Alberta</strain>
        <tissue evidence="13">Whole body</tissue>
    </source>
</reference>